<dbReference type="STRING" id="1265818.MAQA_05983"/>
<name>W7B1C6_9LIST</name>
<evidence type="ECO:0000313" key="2">
    <source>
        <dbReference type="Proteomes" id="UP000019246"/>
    </source>
</evidence>
<accession>W7B1C6</accession>
<dbReference type="EMBL" id="AOCG01000006">
    <property type="protein sequence ID" value="EUJ19702.1"/>
    <property type="molecule type" value="Genomic_DNA"/>
</dbReference>
<dbReference type="Proteomes" id="UP000019246">
    <property type="component" value="Unassembled WGS sequence"/>
</dbReference>
<dbReference type="AlphaFoldDB" id="W7B1C6"/>
<gene>
    <name evidence="1" type="ORF">MAQA_05983</name>
</gene>
<evidence type="ECO:0000313" key="1">
    <source>
        <dbReference type="EMBL" id="EUJ19702.1"/>
    </source>
</evidence>
<dbReference type="PATRIC" id="fig|1265818.5.peg.1194"/>
<proteinExistence type="predicted"/>
<sequence>MKLEKLLSVLPLYYSDDKLPEIDIEKIEQDSREVTPGTFFCLY</sequence>
<keyword evidence="2" id="KW-1185">Reference proteome</keyword>
<protein>
    <submittedName>
        <fullName evidence="1">Uncharacterized protein</fullName>
    </submittedName>
</protein>
<reference evidence="1 2" key="1">
    <citation type="journal article" date="2014" name="Int. J. Syst. Evol. Microbiol.">
        <title>Listeria floridensis sp. nov., Listeria aquatica sp. nov., Listeria cornellensis sp. nov., Listeria riparia sp. nov. and Listeria grandensis sp. nov., from agricultural and natural environments.</title>
        <authorList>
            <person name="den Bakker H.C."/>
            <person name="Warchocki S."/>
            <person name="Wright E.M."/>
            <person name="Allred A.F."/>
            <person name="Ahlstrom C."/>
            <person name="Manuel C.S."/>
            <person name="Stasiewicz M.J."/>
            <person name="Burrell A."/>
            <person name="Roof S."/>
            <person name="Strawn L."/>
            <person name="Fortes E.D."/>
            <person name="Nightingale K.K."/>
            <person name="Kephart D."/>
            <person name="Wiedmann M."/>
        </authorList>
    </citation>
    <scope>NUCLEOTIDE SEQUENCE [LARGE SCALE GENOMIC DNA]</scope>
    <source>
        <strain evidence="1 2">FSL S10-1188</strain>
    </source>
</reference>
<comment type="caution">
    <text evidence="1">The sequence shown here is derived from an EMBL/GenBank/DDBJ whole genome shotgun (WGS) entry which is preliminary data.</text>
</comment>
<organism evidence="1 2">
    <name type="scientific">Listeria aquatica FSL S10-1188</name>
    <dbReference type="NCBI Taxonomy" id="1265818"/>
    <lineage>
        <taxon>Bacteria</taxon>
        <taxon>Bacillati</taxon>
        <taxon>Bacillota</taxon>
        <taxon>Bacilli</taxon>
        <taxon>Bacillales</taxon>
        <taxon>Listeriaceae</taxon>
        <taxon>Listeria</taxon>
    </lineage>
</organism>